<dbReference type="CDD" id="cd07561">
    <property type="entry name" value="Peptidase_S41_CPP_like"/>
    <property type="match status" value="1"/>
</dbReference>
<gene>
    <name evidence="3" type="ORF">ENK01_00185</name>
</gene>
<dbReference type="GO" id="GO:0004175">
    <property type="term" value="F:endopeptidase activity"/>
    <property type="evidence" value="ECO:0007669"/>
    <property type="project" value="TreeGrafter"/>
</dbReference>
<accession>A0A7V5NW15</accession>
<feature type="signal peptide" evidence="1">
    <location>
        <begin position="1"/>
        <end position="28"/>
    </location>
</feature>
<dbReference type="Proteomes" id="UP000885806">
    <property type="component" value="Unassembled WGS sequence"/>
</dbReference>
<feature type="domain" description="PDZ" evidence="2">
    <location>
        <begin position="158"/>
        <end position="238"/>
    </location>
</feature>
<dbReference type="PROSITE" id="PS51257">
    <property type="entry name" value="PROKAR_LIPOPROTEIN"/>
    <property type="match status" value="1"/>
</dbReference>
<dbReference type="SUPFAM" id="SSF52096">
    <property type="entry name" value="ClpP/crotonase"/>
    <property type="match status" value="1"/>
</dbReference>
<dbReference type="InterPro" id="IPR001478">
    <property type="entry name" value="PDZ"/>
</dbReference>
<evidence type="ECO:0000259" key="2">
    <source>
        <dbReference type="SMART" id="SM00228"/>
    </source>
</evidence>
<sequence length="549" mass="58466">MAVGHRLSIHAFTGILTACMALILTACAGGSSNSAPPPPPPAATGPVWQQGVFEPSDKYANKCETPRTGINPATNQPYPDVKGSELEEKFWQRSYSNETYLWYNEIQDRDPATGGDRLAYFDTLKTTATTASGNPKDKFHFTEDTAKVQQRISSGASAGYGIHYAIIARRPPRKILVAFVEPNSPAADQGVARGAEILEVDGVDAVNDSSQAGVDKLNAGLFPDAAGESHSFKILDPGSTTPRTITMTSAIVTEVPVNILKTLDVGGNKVGYLHLSTFFTSSTEQGLFDAFTTLANTGISDLIVDLRYNGGGFLDISSEMAFMIAGQAQTGGKTFETLQYNDKHTTTDINGNPITPTPFYNTARGFSVPRGTALPSVNLNRVFILTTSGTCSASEALINGLRGIDVEVVLIGTLTCGKPYGFIPPDNCGITYFTLQFKGVNDKGFGDYTDGFAAQNAADGVGELIPGCEVSDDFTHALGDPAETQLATAISYIQTGSCPTSARPFAQKLHAERSLHADDPASLFSNPRVRNAWLLRHSLLAGGPQRGEE</sequence>
<keyword evidence="1" id="KW-0732">Signal</keyword>
<feature type="chain" id="PRO_5031328071" evidence="1">
    <location>
        <begin position="29"/>
        <end position="549"/>
    </location>
</feature>
<comment type="caution">
    <text evidence="3">The sequence shown here is derived from an EMBL/GenBank/DDBJ whole genome shotgun (WGS) entry which is preliminary data.</text>
</comment>
<dbReference type="InterPro" id="IPR029045">
    <property type="entry name" value="ClpP/crotonase-like_dom_sf"/>
</dbReference>
<dbReference type="Gene3D" id="3.90.226.10">
    <property type="entry name" value="2-enoyl-CoA Hydratase, Chain A, domain 1"/>
    <property type="match status" value="1"/>
</dbReference>
<dbReference type="PANTHER" id="PTHR32060">
    <property type="entry name" value="TAIL-SPECIFIC PROTEASE"/>
    <property type="match status" value="1"/>
</dbReference>
<organism evidence="3">
    <name type="scientific">Hellea balneolensis</name>
    <dbReference type="NCBI Taxonomy" id="287478"/>
    <lineage>
        <taxon>Bacteria</taxon>
        <taxon>Pseudomonadati</taxon>
        <taxon>Pseudomonadota</taxon>
        <taxon>Alphaproteobacteria</taxon>
        <taxon>Maricaulales</taxon>
        <taxon>Robiginitomaculaceae</taxon>
        <taxon>Hellea</taxon>
    </lineage>
</organism>
<evidence type="ECO:0000313" key="3">
    <source>
        <dbReference type="EMBL" id="HHI88343.1"/>
    </source>
</evidence>
<dbReference type="SUPFAM" id="SSF50156">
    <property type="entry name" value="PDZ domain-like"/>
    <property type="match status" value="1"/>
</dbReference>
<evidence type="ECO:0000256" key="1">
    <source>
        <dbReference type="SAM" id="SignalP"/>
    </source>
</evidence>
<dbReference type="Gene3D" id="2.30.42.10">
    <property type="match status" value="1"/>
</dbReference>
<dbReference type="EMBL" id="DROP01000012">
    <property type="protein sequence ID" value="HHI88343.1"/>
    <property type="molecule type" value="Genomic_DNA"/>
</dbReference>
<name>A0A7V5NW15_9PROT</name>
<dbReference type="InterPro" id="IPR036034">
    <property type="entry name" value="PDZ_sf"/>
</dbReference>
<dbReference type="SMART" id="SM00228">
    <property type="entry name" value="PDZ"/>
    <property type="match status" value="1"/>
</dbReference>
<proteinExistence type="predicted"/>
<dbReference type="PANTHER" id="PTHR32060:SF30">
    <property type="entry name" value="CARBOXY-TERMINAL PROCESSING PROTEASE CTPA"/>
    <property type="match status" value="1"/>
</dbReference>
<protein>
    <submittedName>
        <fullName evidence="3">Peptidase</fullName>
    </submittedName>
</protein>
<dbReference type="Gene3D" id="3.30.750.170">
    <property type="match status" value="1"/>
</dbReference>
<dbReference type="AlphaFoldDB" id="A0A7V5NW15"/>
<dbReference type="Pfam" id="PF03572">
    <property type="entry name" value="Peptidase_S41"/>
    <property type="match status" value="1"/>
</dbReference>
<dbReference type="GO" id="GO:0030288">
    <property type="term" value="C:outer membrane-bounded periplasmic space"/>
    <property type="evidence" value="ECO:0007669"/>
    <property type="project" value="TreeGrafter"/>
</dbReference>
<dbReference type="InterPro" id="IPR005151">
    <property type="entry name" value="Tail-specific_protease"/>
</dbReference>
<dbReference type="GO" id="GO:0007165">
    <property type="term" value="P:signal transduction"/>
    <property type="evidence" value="ECO:0007669"/>
    <property type="project" value="TreeGrafter"/>
</dbReference>
<reference evidence="3" key="1">
    <citation type="journal article" date="2020" name="mSystems">
        <title>Genome- and Community-Level Interaction Insights into Carbon Utilization and Element Cycling Functions of Hydrothermarchaeota in Hydrothermal Sediment.</title>
        <authorList>
            <person name="Zhou Z."/>
            <person name="Liu Y."/>
            <person name="Xu W."/>
            <person name="Pan J."/>
            <person name="Luo Z.H."/>
            <person name="Li M."/>
        </authorList>
    </citation>
    <scope>NUCLEOTIDE SEQUENCE [LARGE SCALE GENOMIC DNA]</scope>
    <source>
        <strain evidence="3">HyVt-538</strain>
    </source>
</reference>
<dbReference type="GO" id="GO:0008236">
    <property type="term" value="F:serine-type peptidase activity"/>
    <property type="evidence" value="ECO:0007669"/>
    <property type="project" value="InterPro"/>
</dbReference>
<dbReference type="GO" id="GO:0006508">
    <property type="term" value="P:proteolysis"/>
    <property type="evidence" value="ECO:0007669"/>
    <property type="project" value="InterPro"/>
</dbReference>